<organism evidence="1">
    <name type="scientific">marine sediment metagenome</name>
    <dbReference type="NCBI Taxonomy" id="412755"/>
    <lineage>
        <taxon>unclassified sequences</taxon>
        <taxon>metagenomes</taxon>
        <taxon>ecological metagenomes</taxon>
    </lineage>
</organism>
<reference evidence="1" key="1">
    <citation type="journal article" date="2014" name="Front. Microbiol.">
        <title>High frequency of phylogenetically diverse reductive dehalogenase-homologous genes in deep subseafloor sedimentary metagenomes.</title>
        <authorList>
            <person name="Kawai M."/>
            <person name="Futagami T."/>
            <person name="Toyoda A."/>
            <person name="Takaki Y."/>
            <person name="Nishi S."/>
            <person name="Hori S."/>
            <person name="Arai W."/>
            <person name="Tsubouchi T."/>
            <person name="Morono Y."/>
            <person name="Uchiyama I."/>
            <person name="Ito T."/>
            <person name="Fujiyama A."/>
            <person name="Inagaki F."/>
            <person name="Takami H."/>
        </authorList>
    </citation>
    <scope>NUCLEOTIDE SEQUENCE</scope>
    <source>
        <strain evidence="1">Expedition CK06-06</strain>
    </source>
</reference>
<feature type="non-terminal residue" evidence="1">
    <location>
        <position position="126"/>
    </location>
</feature>
<comment type="caution">
    <text evidence="1">The sequence shown here is derived from an EMBL/GenBank/DDBJ whole genome shotgun (WGS) entry which is preliminary data.</text>
</comment>
<evidence type="ECO:0000313" key="1">
    <source>
        <dbReference type="EMBL" id="GAI72223.1"/>
    </source>
</evidence>
<name>X1QVC8_9ZZZZ</name>
<dbReference type="AlphaFoldDB" id="X1QVC8"/>
<accession>X1QVC8</accession>
<protein>
    <submittedName>
        <fullName evidence="1">Uncharacterized protein</fullName>
    </submittedName>
</protein>
<gene>
    <name evidence="1" type="ORF">S12H4_03812</name>
</gene>
<proteinExistence type="predicted"/>
<sequence length="126" mass="14610">MFYVPVEEGFYAFYSKFSEEGYGERDIFRLEIFSDEHPRKFLVRGIISQKELGHKIDSTFIITILKAIKHDTVTVIQPDLATGEYEVDLIKGDYEMIIEGEGFEPKSEFVSLVYDQKESKISLPKN</sequence>
<dbReference type="EMBL" id="BARW01001112">
    <property type="protein sequence ID" value="GAI72223.1"/>
    <property type="molecule type" value="Genomic_DNA"/>
</dbReference>